<keyword evidence="4 9" id="KW-0808">Transferase</keyword>
<dbReference type="Pfam" id="PF00155">
    <property type="entry name" value="Aminotran_1_2"/>
    <property type="match status" value="1"/>
</dbReference>
<feature type="domain" description="Aminotransferase class I/classII large" evidence="8">
    <location>
        <begin position="46"/>
        <end position="344"/>
    </location>
</feature>
<evidence type="ECO:0000256" key="7">
    <source>
        <dbReference type="ARBA" id="ARBA00029440"/>
    </source>
</evidence>
<dbReference type="EMBL" id="UOGD01000158">
    <property type="protein sequence ID" value="VAX20095.1"/>
    <property type="molecule type" value="Genomic_DNA"/>
</dbReference>
<dbReference type="SUPFAM" id="SSF53383">
    <property type="entry name" value="PLP-dependent transferases"/>
    <property type="match status" value="1"/>
</dbReference>
<evidence type="ECO:0000256" key="5">
    <source>
        <dbReference type="ARBA" id="ARBA00022898"/>
    </source>
</evidence>
<evidence type="ECO:0000259" key="8">
    <source>
        <dbReference type="Pfam" id="PF00155"/>
    </source>
</evidence>
<name>A0A3B1CMI0_9ZZZZ</name>
<dbReference type="Gene3D" id="3.90.1150.10">
    <property type="entry name" value="Aspartate Aminotransferase, domain 1"/>
    <property type="match status" value="1"/>
</dbReference>
<gene>
    <name evidence="9" type="ORF">MNBD_IGNAVI01-661</name>
</gene>
<evidence type="ECO:0000256" key="3">
    <source>
        <dbReference type="ARBA" id="ARBA00022605"/>
    </source>
</evidence>
<proteinExistence type="inferred from homology"/>
<sequence>MVDIKALLRDNIKNLKPYSSARDDYTGEVGIFLDANENSYGSIPEGDLNRYPDPHQRKLKKKLSEIKKISPKNIFIGNGSDEAIDLVIRAFCEPGKDKIMIMQPTYGMYKVAAKINDINIVEVPLTDKFEIDTESMLLAINEKVKIIFICSPNNPTGNILNENLISKILNSFNGLVVIDEAYIDFAKKRSWITELNNFNNLVVLQTFSKAWGLANIRVGMAFADEGIIEILNKIKYPYNVSGVSQSLILKALENELKKDKVVDILISERNKLTEALISLAFINYVFPSDANFLLAKVQNSATVYDYLLEKKIIVRNRSNMIHCNECLRFTIGTEEENKELIEALKKYGAER</sequence>
<dbReference type="HAMAP" id="MF_01023">
    <property type="entry name" value="HisC_aminotrans_2"/>
    <property type="match status" value="1"/>
</dbReference>
<dbReference type="InterPro" id="IPR015424">
    <property type="entry name" value="PyrdxlP-dep_Trfase"/>
</dbReference>
<evidence type="ECO:0000256" key="1">
    <source>
        <dbReference type="ARBA" id="ARBA00001933"/>
    </source>
</evidence>
<organism evidence="9">
    <name type="scientific">hydrothermal vent metagenome</name>
    <dbReference type="NCBI Taxonomy" id="652676"/>
    <lineage>
        <taxon>unclassified sequences</taxon>
        <taxon>metagenomes</taxon>
        <taxon>ecological metagenomes</taxon>
    </lineage>
</organism>
<evidence type="ECO:0000313" key="9">
    <source>
        <dbReference type="EMBL" id="VAX20095.1"/>
    </source>
</evidence>
<comment type="pathway">
    <text evidence="7">Amino-acid biosynthesis.</text>
</comment>
<dbReference type="InterPro" id="IPR015421">
    <property type="entry name" value="PyrdxlP-dep_Trfase_major"/>
</dbReference>
<keyword evidence="3" id="KW-0028">Amino-acid biosynthesis</keyword>
<keyword evidence="2 9" id="KW-0032">Aminotransferase</keyword>
<evidence type="ECO:0000256" key="4">
    <source>
        <dbReference type="ARBA" id="ARBA00022679"/>
    </source>
</evidence>
<dbReference type="GO" id="GO:0030170">
    <property type="term" value="F:pyridoxal phosphate binding"/>
    <property type="evidence" value="ECO:0007669"/>
    <property type="project" value="InterPro"/>
</dbReference>
<dbReference type="AlphaFoldDB" id="A0A3B1CMI0"/>
<protein>
    <submittedName>
        <fullName evidence="9">Histidinol-phosphate aminotransferase</fullName>
        <ecNumber evidence="9">2.6.1.9</ecNumber>
    </submittedName>
</protein>
<dbReference type="CDD" id="cd00609">
    <property type="entry name" value="AAT_like"/>
    <property type="match status" value="1"/>
</dbReference>
<dbReference type="GO" id="GO:0000105">
    <property type="term" value="P:L-histidine biosynthetic process"/>
    <property type="evidence" value="ECO:0007669"/>
    <property type="project" value="UniProtKB-KW"/>
</dbReference>
<evidence type="ECO:0000256" key="2">
    <source>
        <dbReference type="ARBA" id="ARBA00022576"/>
    </source>
</evidence>
<dbReference type="Gene3D" id="3.40.640.10">
    <property type="entry name" value="Type I PLP-dependent aspartate aminotransferase-like (Major domain)"/>
    <property type="match status" value="1"/>
</dbReference>
<evidence type="ECO:0000256" key="6">
    <source>
        <dbReference type="ARBA" id="ARBA00023102"/>
    </source>
</evidence>
<dbReference type="InterPro" id="IPR015422">
    <property type="entry name" value="PyrdxlP-dep_Trfase_small"/>
</dbReference>
<dbReference type="GO" id="GO:0004400">
    <property type="term" value="F:histidinol-phosphate transaminase activity"/>
    <property type="evidence" value="ECO:0007669"/>
    <property type="project" value="UniProtKB-EC"/>
</dbReference>
<dbReference type="NCBIfam" id="TIGR01141">
    <property type="entry name" value="hisC"/>
    <property type="match status" value="1"/>
</dbReference>
<accession>A0A3B1CMI0</accession>
<dbReference type="PANTHER" id="PTHR42885">
    <property type="entry name" value="HISTIDINOL-PHOSPHATE AMINOTRANSFERASE-RELATED"/>
    <property type="match status" value="1"/>
</dbReference>
<dbReference type="EC" id="2.6.1.9" evidence="9"/>
<dbReference type="InterPro" id="IPR005861">
    <property type="entry name" value="HisP_aminotrans"/>
</dbReference>
<dbReference type="InterPro" id="IPR004839">
    <property type="entry name" value="Aminotransferase_I/II_large"/>
</dbReference>
<keyword evidence="6" id="KW-0368">Histidine biosynthesis</keyword>
<keyword evidence="5" id="KW-0663">Pyridoxal phosphate</keyword>
<reference evidence="9" key="1">
    <citation type="submission" date="2018-06" db="EMBL/GenBank/DDBJ databases">
        <authorList>
            <person name="Zhirakovskaya E."/>
        </authorList>
    </citation>
    <scope>NUCLEOTIDE SEQUENCE</scope>
</reference>
<comment type="cofactor">
    <cofactor evidence="1">
        <name>pyridoxal 5'-phosphate</name>
        <dbReference type="ChEBI" id="CHEBI:597326"/>
    </cofactor>
</comment>
<dbReference type="PANTHER" id="PTHR42885:SF2">
    <property type="entry name" value="HISTIDINOL-PHOSPHATE AMINOTRANSFERASE"/>
    <property type="match status" value="1"/>
</dbReference>